<proteinExistence type="inferred from homology"/>
<comment type="similarity">
    <text evidence="2">Belongs to the UPF0702 family.</text>
</comment>
<keyword evidence="4" id="KW-0812">Transmembrane</keyword>
<keyword evidence="3" id="KW-1003">Cell membrane</keyword>
<evidence type="ECO:0000259" key="7">
    <source>
        <dbReference type="Pfam" id="PF04239"/>
    </source>
</evidence>
<evidence type="ECO:0000313" key="8">
    <source>
        <dbReference type="EMBL" id="SFN55105.1"/>
    </source>
</evidence>
<evidence type="ECO:0000256" key="1">
    <source>
        <dbReference type="ARBA" id="ARBA00004651"/>
    </source>
</evidence>
<comment type="subcellular location">
    <subcellularLocation>
        <location evidence="1">Cell membrane</location>
        <topology evidence="1">Multi-pass membrane protein</topology>
    </subcellularLocation>
</comment>
<protein>
    <recommendedName>
        <fullName evidence="7">YetF C-terminal domain-containing protein</fullName>
    </recommendedName>
</protein>
<dbReference type="RefSeq" id="WP_093344191.1">
    <property type="nucleotide sequence ID" value="NZ_FOUY01000016.1"/>
</dbReference>
<organism evidence="8 9">
    <name type="scientific">Pseudonocardia ammonioxydans</name>
    <dbReference type="NCBI Taxonomy" id="260086"/>
    <lineage>
        <taxon>Bacteria</taxon>
        <taxon>Bacillati</taxon>
        <taxon>Actinomycetota</taxon>
        <taxon>Actinomycetes</taxon>
        <taxon>Pseudonocardiales</taxon>
        <taxon>Pseudonocardiaceae</taxon>
        <taxon>Pseudonocardia</taxon>
    </lineage>
</organism>
<dbReference type="Pfam" id="PF04239">
    <property type="entry name" value="DUF421"/>
    <property type="match status" value="1"/>
</dbReference>
<dbReference type="OrthoDB" id="9778331at2"/>
<dbReference type="PANTHER" id="PTHR34582">
    <property type="entry name" value="UPF0702 TRANSMEMBRANE PROTEIN YCAP"/>
    <property type="match status" value="1"/>
</dbReference>
<dbReference type="PANTHER" id="PTHR34582:SF6">
    <property type="entry name" value="UPF0702 TRANSMEMBRANE PROTEIN YCAP"/>
    <property type="match status" value="1"/>
</dbReference>
<evidence type="ECO:0000313" key="9">
    <source>
        <dbReference type="Proteomes" id="UP000199614"/>
    </source>
</evidence>
<dbReference type="InterPro" id="IPR007353">
    <property type="entry name" value="DUF421"/>
</dbReference>
<dbReference type="Proteomes" id="UP000199614">
    <property type="component" value="Unassembled WGS sequence"/>
</dbReference>
<feature type="domain" description="YetF C-terminal" evidence="7">
    <location>
        <begin position="79"/>
        <end position="147"/>
    </location>
</feature>
<evidence type="ECO:0000256" key="4">
    <source>
        <dbReference type="ARBA" id="ARBA00022692"/>
    </source>
</evidence>
<keyword evidence="6" id="KW-0472">Membrane</keyword>
<keyword evidence="5" id="KW-1133">Transmembrane helix</keyword>
<dbReference type="STRING" id="260086.SAMN05216207_101680"/>
<dbReference type="InterPro" id="IPR023090">
    <property type="entry name" value="UPF0702_alpha/beta_dom_sf"/>
</dbReference>
<evidence type="ECO:0000256" key="2">
    <source>
        <dbReference type="ARBA" id="ARBA00006448"/>
    </source>
</evidence>
<reference evidence="8 9" key="1">
    <citation type="submission" date="2016-10" db="EMBL/GenBank/DDBJ databases">
        <authorList>
            <person name="de Groot N.N."/>
        </authorList>
    </citation>
    <scope>NUCLEOTIDE SEQUENCE [LARGE SCALE GENOMIC DNA]</scope>
    <source>
        <strain evidence="8 9">CGMCC 4.1877</strain>
    </source>
</reference>
<accession>A0A1I4ZY33</accession>
<keyword evidence="9" id="KW-1185">Reference proteome</keyword>
<evidence type="ECO:0000256" key="5">
    <source>
        <dbReference type="ARBA" id="ARBA00022989"/>
    </source>
</evidence>
<gene>
    <name evidence="8" type="ORF">SAMN05216207_101680</name>
</gene>
<evidence type="ECO:0000256" key="3">
    <source>
        <dbReference type="ARBA" id="ARBA00022475"/>
    </source>
</evidence>
<dbReference type="AlphaFoldDB" id="A0A1I4ZY33"/>
<sequence>MDAILRAALVYLALLIIFRAIGRRSMAQVTTFDLVLLLIVSEATQQALLGEDYSVTMAVLVIVTLVGLDRVADFLGWRFPRVGRTLDGAPVVLIERGQRLDETMRRHHISMEEVLQEARTGQGLRNGDEIDYAILERSGTISIIPKQR</sequence>
<dbReference type="GO" id="GO:0005886">
    <property type="term" value="C:plasma membrane"/>
    <property type="evidence" value="ECO:0007669"/>
    <property type="project" value="UniProtKB-SubCell"/>
</dbReference>
<dbReference type="EMBL" id="FOUY01000016">
    <property type="protein sequence ID" value="SFN55105.1"/>
    <property type="molecule type" value="Genomic_DNA"/>
</dbReference>
<name>A0A1I4ZY33_PSUAM</name>
<dbReference type="Gene3D" id="3.30.240.20">
    <property type="entry name" value="bsu07140 like domains"/>
    <property type="match status" value="1"/>
</dbReference>
<evidence type="ECO:0000256" key="6">
    <source>
        <dbReference type="ARBA" id="ARBA00023136"/>
    </source>
</evidence>